<reference evidence="7" key="2">
    <citation type="submission" date="2020-02" db="EMBL/GenBank/DDBJ databases">
        <authorList>
            <person name="Gilchrist C.L.M."/>
            <person name="Chooi Y.-H."/>
        </authorList>
    </citation>
    <scope>NUCLEOTIDE SEQUENCE</scope>
    <source>
        <strain evidence="7">MST-FP2251</strain>
    </source>
</reference>
<evidence type="ECO:0000256" key="1">
    <source>
        <dbReference type="ARBA" id="ARBA00004141"/>
    </source>
</evidence>
<dbReference type="EMBL" id="VCAU01000026">
    <property type="protein sequence ID" value="KAF9890502.1"/>
    <property type="molecule type" value="Genomic_DNA"/>
</dbReference>
<evidence type="ECO:0000256" key="2">
    <source>
        <dbReference type="ARBA" id="ARBA00022692"/>
    </source>
</evidence>
<evidence type="ECO:0000256" key="5">
    <source>
        <dbReference type="SAM" id="Phobius"/>
    </source>
</evidence>
<feature type="domain" description="CorA-like transporter" evidence="6">
    <location>
        <begin position="35"/>
        <end position="212"/>
    </location>
</feature>
<dbReference type="AlphaFoldDB" id="A0AAD4GV65"/>
<comment type="caution">
    <text evidence="7">The sequence shown here is derived from an EMBL/GenBank/DDBJ whole genome shotgun (WGS) entry which is preliminary data.</text>
</comment>
<evidence type="ECO:0000256" key="3">
    <source>
        <dbReference type="ARBA" id="ARBA00022989"/>
    </source>
</evidence>
<sequence>MLDEEKTSDAVTLPSHISDPFSLALYPEDYWSRAEDRKCFQTDESKVKIECIDVDSEGQVLPHTITSFDQLCDYSSKSSTAPGGLRIIAIPQVNSWRPLKVTSRMARRIVEITSASSEVLELFLSFHQKIGELEKAYSSAPMFKSTDHTFEVGYIFKYAFPKTGPDGLASWVVRQTGVYQKYDRDTNHSTWIFLHPSTDCPFQRRLREDLGSADQCAKFRQHPFLIHNMLFSTYFPNWRAYLAHHQAQVLPMSPAGLADRVNDELEDNYRRLDFVRSIEYSCAPLQPIFQSLTKTFNTLARANDFLGDRDAPAMRQLLDNYHSHVDAYSQSALILQTQTARAAQILSDAISFKISMTAQAQTDYMLDLTVATSDDAKTVRVITVVTLIYLPSTFMATLLGMNSFFEMDPESHNVVVSPQFWIWVVCSVPLTLATVSYWWFFRWKRHQKAVKEQNLLIEGV</sequence>
<dbReference type="Pfam" id="PF26616">
    <property type="entry name" value="CorA-like"/>
    <property type="match status" value="1"/>
</dbReference>
<dbReference type="InterPro" id="IPR045863">
    <property type="entry name" value="CorA_TM1_TM2"/>
</dbReference>
<dbReference type="GO" id="GO:0016020">
    <property type="term" value="C:membrane"/>
    <property type="evidence" value="ECO:0007669"/>
    <property type="project" value="UniProtKB-SubCell"/>
</dbReference>
<feature type="transmembrane region" description="Helical" evidence="5">
    <location>
        <begin position="420"/>
        <end position="441"/>
    </location>
</feature>
<accession>A0AAD4GV65</accession>
<keyword evidence="8" id="KW-1185">Reference proteome</keyword>
<reference evidence="7" key="1">
    <citation type="journal article" date="2019" name="Beilstein J. Org. Chem.">
        <title>Nanangenines: drimane sesquiterpenoids as the dominant metabolite cohort of a novel Australian fungus, Aspergillus nanangensis.</title>
        <authorList>
            <person name="Lacey H.J."/>
            <person name="Gilchrist C.L.M."/>
            <person name="Crombie A."/>
            <person name="Kalaitzis J.A."/>
            <person name="Vuong D."/>
            <person name="Rutledge P.J."/>
            <person name="Turner P."/>
            <person name="Pitt J.I."/>
            <person name="Lacey E."/>
            <person name="Chooi Y.H."/>
            <person name="Piggott A.M."/>
        </authorList>
    </citation>
    <scope>NUCLEOTIDE SEQUENCE</scope>
    <source>
        <strain evidence="7">MST-FP2251</strain>
    </source>
</reference>
<protein>
    <recommendedName>
        <fullName evidence="6">CorA-like transporter domain-containing protein</fullName>
    </recommendedName>
</protein>
<name>A0AAD4GV65_ASPNN</name>
<dbReference type="GO" id="GO:0046873">
    <property type="term" value="F:metal ion transmembrane transporter activity"/>
    <property type="evidence" value="ECO:0007669"/>
    <property type="project" value="InterPro"/>
</dbReference>
<comment type="subcellular location">
    <subcellularLocation>
        <location evidence="1">Membrane</location>
        <topology evidence="1">Multi-pass membrane protein</topology>
    </subcellularLocation>
</comment>
<dbReference type="InterPro" id="IPR002523">
    <property type="entry name" value="MgTranspt_CorA/ZnTranspt_ZntB"/>
</dbReference>
<evidence type="ECO:0000256" key="4">
    <source>
        <dbReference type="ARBA" id="ARBA00023136"/>
    </source>
</evidence>
<dbReference type="Pfam" id="PF01544">
    <property type="entry name" value="CorA"/>
    <property type="match status" value="1"/>
</dbReference>
<dbReference type="Gene3D" id="1.20.58.340">
    <property type="entry name" value="Magnesium transport protein CorA, transmembrane region"/>
    <property type="match status" value="1"/>
</dbReference>
<dbReference type="Proteomes" id="UP001194746">
    <property type="component" value="Unassembled WGS sequence"/>
</dbReference>
<evidence type="ECO:0000313" key="8">
    <source>
        <dbReference type="Proteomes" id="UP001194746"/>
    </source>
</evidence>
<gene>
    <name evidence="7" type="ORF">FE257_005907</name>
</gene>
<keyword evidence="4 5" id="KW-0472">Membrane</keyword>
<evidence type="ECO:0000313" key="7">
    <source>
        <dbReference type="EMBL" id="KAF9890502.1"/>
    </source>
</evidence>
<feature type="transmembrane region" description="Helical" evidence="5">
    <location>
        <begin position="381"/>
        <end position="400"/>
    </location>
</feature>
<evidence type="ECO:0000259" key="6">
    <source>
        <dbReference type="Pfam" id="PF26616"/>
    </source>
</evidence>
<organism evidence="7 8">
    <name type="scientific">Aspergillus nanangensis</name>
    <dbReference type="NCBI Taxonomy" id="2582783"/>
    <lineage>
        <taxon>Eukaryota</taxon>
        <taxon>Fungi</taxon>
        <taxon>Dikarya</taxon>
        <taxon>Ascomycota</taxon>
        <taxon>Pezizomycotina</taxon>
        <taxon>Eurotiomycetes</taxon>
        <taxon>Eurotiomycetidae</taxon>
        <taxon>Eurotiales</taxon>
        <taxon>Aspergillaceae</taxon>
        <taxon>Aspergillus</taxon>
        <taxon>Aspergillus subgen. Circumdati</taxon>
    </lineage>
</organism>
<keyword evidence="3 5" id="KW-1133">Transmembrane helix</keyword>
<keyword evidence="2 5" id="KW-0812">Transmembrane</keyword>
<dbReference type="InterPro" id="IPR058257">
    <property type="entry name" value="CorA-like_dom"/>
</dbReference>
<dbReference type="SUPFAM" id="SSF144083">
    <property type="entry name" value="Magnesium transport protein CorA, transmembrane region"/>
    <property type="match status" value="1"/>
</dbReference>
<proteinExistence type="predicted"/>